<feature type="chain" id="PRO_5032914442" evidence="1">
    <location>
        <begin position="21"/>
        <end position="355"/>
    </location>
</feature>
<dbReference type="Pfam" id="PF17186">
    <property type="entry name" value="Lipocalin_9"/>
    <property type="match status" value="1"/>
</dbReference>
<dbReference type="InterPro" id="IPR023374">
    <property type="entry name" value="AttH-like_dom_sf"/>
</dbReference>
<dbReference type="InterPro" id="IPR010791">
    <property type="entry name" value="AttH_dom"/>
</dbReference>
<dbReference type="RefSeq" id="WP_195809787.1">
    <property type="nucleotide sequence ID" value="NZ_CP064795.1"/>
</dbReference>
<dbReference type="PROSITE" id="PS51257">
    <property type="entry name" value="PROKAR_LIPOPROTEIN"/>
    <property type="match status" value="1"/>
</dbReference>
<accession>A0A7S9DVG5</accession>
<evidence type="ECO:0000259" key="2">
    <source>
        <dbReference type="Pfam" id="PF07143"/>
    </source>
</evidence>
<dbReference type="PANTHER" id="PTHR38591:SF1">
    <property type="entry name" value="BLL1000 PROTEIN"/>
    <property type="match status" value="1"/>
</dbReference>
<protein>
    <submittedName>
        <fullName evidence="3">Carotenoid 1,2-hydratase</fullName>
    </submittedName>
</protein>
<dbReference type="Proteomes" id="UP000595095">
    <property type="component" value="Chromosome"/>
</dbReference>
<dbReference type="AlphaFoldDB" id="A0A7S9DVG5"/>
<dbReference type="KEGG" id="smaa:IT774_10745"/>
<reference evidence="3 4" key="1">
    <citation type="submission" date="2020-11" db="EMBL/GenBank/DDBJ databases">
        <title>Complete genome sequence for Salinimonas sp. strain G2-b.</title>
        <authorList>
            <person name="Park S.-J."/>
        </authorList>
    </citation>
    <scope>NUCLEOTIDE SEQUENCE [LARGE SCALE GENOMIC DNA]</scope>
    <source>
        <strain evidence="3 4">G2-b</strain>
    </source>
</reference>
<evidence type="ECO:0000256" key="1">
    <source>
        <dbReference type="SAM" id="SignalP"/>
    </source>
</evidence>
<dbReference type="Gene3D" id="2.40.370.10">
    <property type="entry name" value="AttH-like domain"/>
    <property type="match status" value="2"/>
</dbReference>
<gene>
    <name evidence="3" type="ORF">IT774_10745</name>
</gene>
<evidence type="ECO:0000313" key="4">
    <source>
        <dbReference type="Proteomes" id="UP000595095"/>
    </source>
</evidence>
<dbReference type="EMBL" id="CP064795">
    <property type="protein sequence ID" value="QPG04694.1"/>
    <property type="molecule type" value="Genomic_DNA"/>
</dbReference>
<name>A0A7S9DVG5_9ALTE</name>
<dbReference type="PANTHER" id="PTHR38591">
    <property type="entry name" value="HYDROLASE"/>
    <property type="match status" value="1"/>
</dbReference>
<feature type="domain" description="AttH" evidence="2">
    <location>
        <begin position="60"/>
        <end position="229"/>
    </location>
</feature>
<proteinExistence type="predicted"/>
<dbReference type="SUPFAM" id="SSF159245">
    <property type="entry name" value="AttH-like"/>
    <property type="match status" value="1"/>
</dbReference>
<organism evidence="3 4">
    <name type="scientific">Salinimonas marina</name>
    <dbReference type="NCBI Taxonomy" id="2785918"/>
    <lineage>
        <taxon>Bacteria</taxon>
        <taxon>Pseudomonadati</taxon>
        <taxon>Pseudomonadota</taxon>
        <taxon>Gammaproteobacteria</taxon>
        <taxon>Alteromonadales</taxon>
        <taxon>Alteromonadaceae</taxon>
        <taxon>Alteromonas/Salinimonas group</taxon>
        <taxon>Salinimonas</taxon>
    </lineage>
</organism>
<sequence length="355" mass="40070">MSMRVTLFCLVLLLTGCTEPAPRTSLFNDTSAPATTARVTPENPVKLPDDHGAHPQYQLEWWYLTLVLQDEHQTPYGAQFTLFRFLTNPPYDSDWADAQQWMGHVSLHSPEDHVFSERFAAGKVGTAGITASPFSAFIDDWLWQAEGTAPFPSTLQLKVDDDTRLSLSMASQGPYIAHGQQGYSVKSRSQKYRSYYYSQPFIHAAGQLTLNGKTEKVQGSGWFDHEWSSQLADKDALGWDWFSLHLDNGDKLMMFAMHVNDQPPYLTGTYITAQGRATTLKESDLSIQALGYERINQRKVPVTWQIDIARPAMSLTIKPFKKGQWNASRFSYYEGRVKVTGSHQGDGFMELTGYQ</sequence>
<feature type="signal peptide" evidence="1">
    <location>
        <begin position="1"/>
        <end position="20"/>
    </location>
</feature>
<evidence type="ECO:0000313" key="3">
    <source>
        <dbReference type="EMBL" id="QPG04694.1"/>
    </source>
</evidence>
<keyword evidence="4" id="KW-1185">Reference proteome</keyword>
<keyword evidence="1" id="KW-0732">Signal</keyword>
<dbReference type="Pfam" id="PF07143">
    <property type="entry name" value="CrtC"/>
    <property type="match status" value="1"/>
</dbReference>